<evidence type="ECO:0000256" key="1">
    <source>
        <dbReference type="ARBA" id="ARBA00022737"/>
    </source>
</evidence>
<comment type="caution">
    <text evidence="3">The sequence shown here is derived from an EMBL/GenBank/DDBJ whole genome shotgun (WGS) entry which is preliminary data.</text>
</comment>
<evidence type="ECO:0000313" key="3">
    <source>
        <dbReference type="EMBL" id="TEB19449.1"/>
    </source>
</evidence>
<dbReference type="EMBL" id="QPFP01000190">
    <property type="protein sequence ID" value="TEB19449.1"/>
    <property type="molecule type" value="Genomic_DNA"/>
</dbReference>
<feature type="domain" description="NACHT" evidence="2">
    <location>
        <begin position="149"/>
        <end position="318"/>
    </location>
</feature>
<protein>
    <recommendedName>
        <fullName evidence="2">NACHT domain-containing protein</fullName>
    </recommendedName>
</protein>
<keyword evidence="4" id="KW-1185">Reference proteome</keyword>
<reference evidence="3 4" key="1">
    <citation type="journal article" date="2019" name="Nat. Ecol. Evol.">
        <title>Megaphylogeny resolves global patterns of mushroom evolution.</title>
        <authorList>
            <person name="Varga T."/>
            <person name="Krizsan K."/>
            <person name="Foldi C."/>
            <person name="Dima B."/>
            <person name="Sanchez-Garcia M."/>
            <person name="Sanchez-Ramirez S."/>
            <person name="Szollosi G.J."/>
            <person name="Szarkandi J.G."/>
            <person name="Papp V."/>
            <person name="Albert L."/>
            <person name="Andreopoulos W."/>
            <person name="Angelini C."/>
            <person name="Antonin V."/>
            <person name="Barry K.W."/>
            <person name="Bougher N.L."/>
            <person name="Buchanan P."/>
            <person name="Buyck B."/>
            <person name="Bense V."/>
            <person name="Catcheside P."/>
            <person name="Chovatia M."/>
            <person name="Cooper J."/>
            <person name="Damon W."/>
            <person name="Desjardin D."/>
            <person name="Finy P."/>
            <person name="Geml J."/>
            <person name="Haridas S."/>
            <person name="Hughes K."/>
            <person name="Justo A."/>
            <person name="Karasinski D."/>
            <person name="Kautmanova I."/>
            <person name="Kiss B."/>
            <person name="Kocsube S."/>
            <person name="Kotiranta H."/>
            <person name="LaButti K.M."/>
            <person name="Lechner B.E."/>
            <person name="Liimatainen K."/>
            <person name="Lipzen A."/>
            <person name="Lukacs Z."/>
            <person name="Mihaltcheva S."/>
            <person name="Morgado L.N."/>
            <person name="Niskanen T."/>
            <person name="Noordeloos M.E."/>
            <person name="Ohm R.A."/>
            <person name="Ortiz-Santana B."/>
            <person name="Ovrebo C."/>
            <person name="Racz N."/>
            <person name="Riley R."/>
            <person name="Savchenko A."/>
            <person name="Shiryaev A."/>
            <person name="Soop K."/>
            <person name="Spirin V."/>
            <person name="Szebenyi C."/>
            <person name="Tomsovsky M."/>
            <person name="Tulloss R.E."/>
            <person name="Uehling J."/>
            <person name="Grigoriev I.V."/>
            <person name="Vagvolgyi C."/>
            <person name="Papp T."/>
            <person name="Martin F.M."/>
            <person name="Miettinen O."/>
            <person name="Hibbett D.S."/>
            <person name="Nagy L.G."/>
        </authorList>
    </citation>
    <scope>NUCLEOTIDE SEQUENCE [LARGE SCALE GENOMIC DNA]</scope>
    <source>
        <strain evidence="3 4">FP101781</strain>
    </source>
</reference>
<organism evidence="3 4">
    <name type="scientific">Coprinellus micaceus</name>
    <name type="common">Glistening ink-cap mushroom</name>
    <name type="synonym">Coprinus micaceus</name>
    <dbReference type="NCBI Taxonomy" id="71717"/>
    <lineage>
        <taxon>Eukaryota</taxon>
        <taxon>Fungi</taxon>
        <taxon>Dikarya</taxon>
        <taxon>Basidiomycota</taxon>
        <taxon>Agaricomycotina</taxon>
        <taxon>Agaricomycetes</taxon>
        <taxon>Agaricomycetidae</taxon>
        <taxon>Agaricales</taxon>
        <taxon>Agaricineae</taxon>
        <taxon>Psathyrellaceae</taxon>
        <taxon>Coprinellus</taxon>
    </lineage>
</organism>
<name>A0A4Y7SEL1_COPMI</name>
<dbReference type="InterPro" id="IPR007111">
    <property type="entry name" value="NACHT_NTPase"/>
</dbReference>
<dbReference type="AlphaFoldDB" id="A0A4Y7SEL1"/>
<dbReference type="InterPro" id="IPR027417">
    <property type="entry name" value="P-loop_NTPase"/>
</dbReference>
<dbReference type="PANTHER" id="PTHR10039">
    <property type="entry name" value="AMELOGENIN"/>
    <property type="match status" value="1"/>
</dbReference>
<dbReference type="SUPFAM" id="SSF52540">
    <property type="entry name" value="P-loop containing nucleoside triphosphate hydrolases"/>
    <property type="match status" value="2"/>
</dbReference>
<dbReference type="PROSITE" id="PS50837">
    <property type="entry name" value="NACHT"/>
    <property type="match status" value="1"/>
</dbReference>
<accession>A0A4Y7SEL1</accession>
<dbReference type="InterPro" id="IPR056884">
    <property type="entry name" value="NPHP3-like_N"/>
</dbReference>
<dbReference type="PANTHER" id="PTHR10039:SF14">
    <property type="entry name" value="NACHT DOMAIN-CONTAINING PROTEIN"/>
    <property type="match status" value="1"/>
</dbReference>
<sequence length="651" mass="74192">MAQASLGLCSFPDIPRVMGEAQQKGVHWRCRRVQVICVQSPALMPTAVLNIFGFFPWLNFFNFFNDAHHFVVERLTSISALFVTYIEAPKQDNTHIYRERLAGYVVTSALHDAGQTPLSRCLPETRVKVQEDMKNWIADIPVNGQPKTRFLWLTGPAGVGKTAIIGTIADRCKEERTLAASFFFSTFSGGPYRQSKARFISTLAYQLLNCVPEIEKKVLAAIERDPVIFDRGLDEQFRALILEPLRETVEESDSDPSIWRKIIFVDGLDECTAIQDPSASPKELRERTEAAHREILSVLFSAIKEPSFPFRIVLASRPEQVICQFFSTQKQWHIELFLDEKYNPSDDIKRFLEAKFHEIQQRYDLPDNWVPQSVIQLLVERASGQFIFAMVAIRFVEDGDELPQDQVQLLLRWCPEPSQLSESKPFDALDQLYTRILKTSPKHYLAIKWILAIDRLRREAPCPPAIVKDYLESAAGETQFLLGRLNSLVHVSKRNSDLPLFHLHHQSLLDFLADPRRSGDLYVGEDKVEEFLRGCWENILKSRGPHRCSGQYTAIPKDFVDWYFRLSSYQPTQVSETDMEWWDTAMGTRETVILLLGRSGAGKSHFINGLAGADLAPVSDCLLPPRDHFKASTAVIPTWMTAQSSCKQPNL</sequence>
<gene>
    <name evidence="3" type="ORF">FA13DRAFT_370346</name>
</gene>
<evidence type="ECO:0000313" key="4">
    <source>
        <dbReference type="Proteomes" id="UP000298030"/>
    </source>
</evidence>
<dbReference type="Proteomes" id="UP000298030">
    <property type="component" value="Unassembled WGS sequence"/>
</dbReference>
<keyword evidence="1" id="KW-0677">Repeat</keyword>
<proteinExistence type="predicted"/>
<dbReference type="OrthoDB" id="3027122at2759"/>
<dbReference type="Gene3D" id="3.40.50.300">
    <property type="entry name" value="P-loop containing nucleotide triphosphate hydrolases"/>
    <property type="match status" value="2"/>
</dbReference>
<evidence type="ECO:0000259" key="2">
    <source>
        <dbReference type="PROSITE" id="PS50837"/>
    </source>
</evidence>
<dbReference type="Pfam" id="PF24883">
    <property type="entry name" value="NPHP3_N"/>
    <property type="match status" value="1"/>
</dbReference>